<dbReference type="Pfam" id="PF03221">
    <property type="entry name" value="HTH_Tnp_Tc5"/>
    <property type="match status" value="1"/>
</dbReference>
<dbReference type="InterPro" id="IPR052256">
    <property type="entry name" value="E3_ubiquitin-ligase_CHFR"/>
</dbReference>
<dbReference type="PROSITE" id="PS00518">
    <property type="entry name" value="ZF_RING_1"/>
    <property type="match status" value="1"/>
</dbReference>
<evidence type="ECO:0000256" key="3">
    <source>
        <dbReference type="ARBA" id="ARBA00022723"/>
    </source>
</evidence>
<keyword evidence="14" id="KW-1185">Reference proteome</keyword>
<dbReference type="PANTHER" id="PTHR16079:SF4">
    <property type="entry name" value="E3 UBIQUITIN-PROTEIN LIGASE CHFR"/>
    <property type="match status" value="1"/>
</dbReference>
<dbReference type="InterPro" id="IPR004875">
    <property type="entry name" value="DDE_SF_endonuclease_dom"/>
</dbReference>
<dbReference type="InterPro" id="IPR043145">
    <property type="entry name" value="Znf_ZZ_sf"/>
</dbReference>
<keyword evidence="3" id="KW-0479">Metal-binding</keyword>
<dbReference type="GO" id="GO:0006511">
    <property type="term" value="P:ubiquitin-dependent protein catabolic process"/>
    <property type="evidence" value="ECO:0007669"/>
    <property type="project" value="TreeGrafter"/>
</dbReference>
<dbReference type="InterPro" id="IPR013083">
    <property type="entry name" value="Znf_RING/FYVE/PHD"/>
</dbReference>
<dbReference type="GO" id="GO:0004842">
    <property type="term" value="F:ubiquitin-protein transferase activity"/>
    <property type="evidence" value="ECO:0007669"/>
    <property type="project" value="TreeGrafter"/>
</dbReference>
<protein>
    <recommendedName>
        <fullName evidence="15">RING-type domain-containing protein</fullName>
    </recommendedName>
</protein>
<keyword evidence="5" id="KW-0862">Zinc</keyword>
<evidence type="ECO:0000256" key="6">
    <source>
        <dbReference type="ARBA" id="ARBA00022843"/>
    </source>
</evidence>
<dbReference type="InterPro" id="IPR017907">
    <property type="entry name" value="Znf_RING_CS"/>
</dbReference>
<dbReference type="PROSITE" id="PS50002">
    <property type="entry name" value="SH3"/>
    <property type="match status" value="1"/>
</dbReference>
<dbReference type="Gene3D" id="3.30.40.10">
    <property type="entry name" value="Zinc/RING finger domain, C3HC4 (zinc finger)"/>
    <property type="match status" value="1"/>
</dbReference>
<dbReference type="SUPFAM" id="SSF50044">
    <property type="entry name" value="SH3-domain"/>
    <property type="match status" value="1"/>
</dbReference>
<feature type="domain" description="SH3" evidence="11">
    <location>
        <begin position="1416"/>
        <end position="1477"/>
    </location>
</feature>
<dbReference type="InterPro" id="IPR000433">
    <property type="entry name" value="Znf_ZZ"/>
</dbReference>
<evidence type="ECO:0000313" key="14">
    <source>
        <dbReference type="Proteomes" id="UP000094569"/>
    </source>
</evidence>
<feature type="region of interest" description="Disordered" evidence="10">
    <location>
        <begin position="859"/>
        <end position="1029"/>
    </location>
</feature>
<feature type="domain" description="RING-type" evidence="12">
    <location>
        <begin position="613"/>
        <end position="662"/>
    </location>
</feature>
<dbReference type="Pfam" id="PF00097">
    <property type="entry name" value="zf-C3HC4"/>
    <property type="match status" value="1"/>
</dbReference>
<feature type="compositionally biased region" description="Basic and acidic residues" evidence="10">
    <location>
        <begin position="24"/>
        <end position="36"/>
    </location>
</feature>
<dbReference type="Pfam" id="PF00569">
    <property type="entry name" value="ZZ"/>
    <property type="match status" value="1"/>
</dbReference>
<keyword evidence="2 9" id="KW-0728">SH3 domain</keyword>
<feature type="compositionally biased region" description="Polar residues" evidence="10">
    <location>
        <begin position="1000"/>
        <end position="1029"/>
    </location>
</feature>
<keyword evidence="6" id="KW-0832">Ubl conjugation</keyword>
<dbReference type="InterPro" id="IPR036028">
    <property type="entry name" value="SH3-like_dom_sf"/>
</dbReference>
<dbReference type="EMBL" id="JXNT01000003">
    <property type="protein sequence ID" value="ODM21170.1"/>
    <property type="molecule type" value="Genomic_DNA"/>
</dbReference>
<dbReference type="SMART" id="SM00291">
    <property type="entry name" value="ZnF_ZZ"/>
    <property type="match status" value="2"/>
</dbReference>
<feature type="region of interest" description="Disordered" evidence="10">
    <location>
        <begin position="1352"/>
        <end position="1411"/>
    </location>
</feature>
<accession>A0A1E3BJN0</accession>
<feature type="compositionally biased region" description="Basic and acidic residues" evidence="10">
    <location>
        <begin position="144"/>
        <end position="170"/>
    </location>
</feature>
<feature type="compositionally biased region" description="Basic and acidic residues" evidence="10">
    <location>
        <begin position="754"/>
        <end position="806"/>
    </location>
</feature>
<dbReference type="GO" id="GO:0008270">
    <property type="term" value="F:zinc ion binding"/>
    <property type="evidence" value="ECO:0007669"/>
    <property type="project" value="UniProtKB-KW"/>
</dbReference>
<organism evidence="13 14">
    <name type="scientific">Aspergillus cristatus</name>
    <name type="common">Chinese Fuzhuan brick tea-fermentation fungus</name>
    <name type="synonym">Eurotium cristatum</name>
    <dbReference type="NCBI Taxonomy" id="573508"/>
    <lineage>
        <taxon>Eukaryota</taxon>
        <taxon>Fungi</taxon>
        <taxon>Dikarya</taxon>
        <taxon>Ascomycota</taxon>
        <taxon>Pezizomycotina</taxon>
        <taxon>Eurotiomycetes</taxon>
        <taxon>Eurotiomycetidae</taxon>
        <taxon>Eurotiales</taxon>
        <taxon>Aspergillaceae</taxon>
        <taxon>Aspergillus</taxon>
        <taxon>Aspergillus subgen. Aspergillus</taxon>
    </lineage>
</organism>
<evidence type="ECO:0000259" key="12">
    <source>
        <dbReference type="PROSITE" id="PS50089"/>
    </source>
</evidence>
<dbReference type="InterPro" id="IPR018957">
    <property type="entry name" value="Znf_C3HC4_RING-type"/>
</dbReference>
<feature type="region of interest" description="Disordered" evidence="10">
    <location>
        <begin position="1"/>
        <end position="177"/>
    </location>
</feature>
<dbReference type="FunFam" id="2.30.30.40:FF:000313">
    <property type="entry name" value="SH3 domain protein"/>
    <property type="match status" value="1"/>
</dbReference>
<evidence type="ECO:0008006" key="15">
    <source>
        <dbReference type="Google" id="ProtNLM"/>
    </source>
</evidence>
<evidence type="ECO:0000256" key="5">
    <source>
        <dbReference type="ARBA" id="ARBA00022833"/>
    </source>
</evidence>
<feature type="compositionally biased region" description="Basic and acidic residues" evidence="10">
    <location>
        <begin position="44"/>
        <end position="82"/>
    </location>
</feature>
<dbReference type="VEuPathDB" id="FungiDB:SI65_04223"/>
<dbReference type="InterPro" id="IPR001452">
    <property type="entry name" value="SH3_domain"/>
</dbReference>
<feature type="compositionally biased region" description="Gly residues" evidence="10">
    <location>
        <begin position="90"/>
        <end position="101"/>
    </location>
</feature>
<feature type="compositionally biased region" description="Low complexity" evidence="10">
    <location>
        <begin position="942"/>
        <end position="952"/>
    </location>
</feature>
<proteinExistence type="inferred from homology"/>
<dbReference type="PROSITE" id="PS50089">
    <property type="entry name" value="ZF_RING_2"/>
    <property type="match status" value="1"/>
</dbReference>
<dbReference type="Pfam" id="PF03184">
    <property type="entry name" value="DDE_1"/>
    <property type="match status" value="1"/>
</dbReference>
<evidence type="ECO:0000259" key="11">
    <source>
        <dbReference type="PROSITE" id="PS50002"/>
    </source>
</evidence>
<feature type="compositionally biased region" description="Basic residues" evidence="10">
    <location>
        <begin position="742"/>
        <end position="753"/>
    </location>
</feature>
<dbReference type="GO" id="GO:0005634">
    <property type="term" value="C:nucleus"/>
    <property type="evidence" value="ECO:0007669"/>
    <property type="project" value="TreeGrafter"/>
</dbReference>
<sequence>MTSHDEGVQVTETPQTNHTQYNSEESKETQANKHESQSTQRKSQGRDHEQENDDGKDKVKKQEESNDGHGNNEGKEGSEKEGSQQQSGEGKSGNGNGNGDGGSKHPKVSKEALEGPQSPAPTTKYDFEAEAKNDGSGKNTGKNEAGKPKDQKNQSPGSDDKKDGSSEHKHAPQPSHVQDMANILLAGRGSTNNQGIGKNWVSNFIKRHDELKTSYSRRYNYQRAKCEDPKIIKQWFDLVQITMMQHGIAYEDIYNFDETGYAMGLIATAKVVTRADMYGRRQVIQPGNREWVTSIECVNSMGWVLPPCIIFKGSVHIEGWYQDSKLPHNWMIEVSPNGWTSDQIGLRWLQKIFIFETTSRMTGKYRLLILDGHGSHLTPEFDKICSENDIIPICMPPHSSNYCQPLDVSCFSPLKTAYGCLVQNRMRQGFNHMDKLDFLEAYPEARKQAFTSDNIKSGFRATGLVPFNPEEVLGRFTIQLKTPTPPSSQSTNSVLKTPYNFWQLEKQATTVKTMLRGHAQNPSSVLEMLLDKMIKGHEMALNEAILARQEVHELRASHEKQPQKRKRSRRQIATEEGLSIQEGQNLIQERSQEEEAVPTTSTEPAPMIEYRSICTELLYQPLTLLDCLHTFCGSCLKEWFFVQGTRRRSSRSAPKFTCPSCRAAVRETRPNATVTTLLDIVLASNPSQAKSAQEKEEIAQKYKPGDSVFPRDDTGEEDEEDGRVLDEVRQLSLQEGRSRTRDQRHRAPHSSRARRAERSDHDSRRDDGRSRRRRDDDRSTRRQAHERAARQTEEAAEQSRRIEHQSSLRSLLSLSDAETMEEEILRQILEEGLLDDIDLDHLGPGQEEELSERIADAYRRRHRLRSRSRQRQETRGASHSSGRPRARSHSVQRPTTGPPPRDTSRGPPVSRPYLLDPLVTRPGPSTHQRHTSEQGSGRRRTSPSPAHPASSSEVNLRPTTRSSSDMTSERPGAPQAATRTPEPSTRRRRATESGRESPHVWTQGTRERGSSVTRLTNSPTVASPLSNVPQTPAQFTISVVNGSVSHSRPRARSRSNAAPPSYVEPSIICNGCGKPDIQYELHKTCTQCNDGDYHLCLRCYRTGRGCQNWAGFGLSAHTGFERILAMSNNEPIPEHETPHIFTSSKYKRPARPRRATNNDDRQIISDDPARRLQTGLFCDICSSEANDTFWKCDECNEGDWGFCNTCVNQGKCCTHALLPICRISSSSDETPTETFKILSFATNCDICTHPIPASTTRFHCLVCNDGDYDICANCYLKLGVTGKISKENGHNGWRRCVKGHRMVVVGFEEHEEGQRRVVVRNLVGGRALKDEHVNYQATASSVSSVHASAAAASTAGTTTPTPEVGGDWSWKEGAERRKKASRTRTPWTNPNATEPALPSPSTPVQSSTRRFPPDGGVGVIAQALWSWYPEDGVQDELMFPRGAEITEGENINDDWFWGCYAGATGLFPGSHVRVLGEVV</sequence>
<feature type="region of interest" description="Disordered" evidence="10">
    <location>
        <begin position="554"/>
        <end position="604"/>
    </location>
</feature>
<evidence type="ECO:0000256" key="4">
    <source>
        <dbReference type="ARBA" id="ARBA00022771"/>
    </source>
</evidence>
<feature type="compositionally biased region" description="Basic residues" evidence="10">
    <location>
        <begin position="859"/>
        <end position="869"/>
    </location>
</feature>
<dbReference type="SUPFAM" id="SSF57850">
    <property type="entry name" value="RING/U-box"/>
    <property type="match status" value="3"/>
</dbReference>
<dbReference type="STRING" id="573508.A0A1E3BJN0"/>
<evidence type="ECO:0000256" key="9">
    <source>
        <dbReference type="PROSITE-ProRule" id="PRU00192"/>
    </source>
</evidence>
<name>A0A1E3BJN0_ASPCR</name>
<evidence type="ECO:0000256" key="8">
    <source>
        <dbReference type="PROSITE-ProRule" id="PRU00175"/>
    </source>
</evidence>
<keyword evidence="4 8" id="KW-0863">Zinc-finger</keyword>
<feature type="region of interest" description="Disordered" evidence="10">
    <location>
        <begin position="686"/>
        <end position="808"/>
    </location>
</feature>
<evidence type="ECO:0000256" key="7">
    <source>
        <dbReference type="ARBA" id="ARBA00023125"/>
    </source>
</evidence>
<dbReference type="Gene3D" id="2.30.30.40">
    <property type="entry name" value="SH3 Domains"/>
    <property type="match status" value="1"/>
</dbReference>
<dbReference type="InterPro" id="IPR001841">
    <property type="entry name" value="Znf_RING"/>
</dbReference>
<feature type="region of interest" description="Disordered" evidence="10">
    <location>
        <begin position="1134"/>
        <end position="1161"/>
    </location>
</feature>
<feature type="compositionally biased region" description="Polar residues" evidence="10">
    <location>
        <begin position="953"/>
        <end position="966"/>
    </location>
</feature>
<dbReference type="GO" id="GO:0003676">
    <property type="term" value="F:nucleic acid binding"/>
    <property type="evidence" value="ECO:0007669"/>
    <property type="project" value="InterPro"/>
</dbReference>
<evidence type="ECO:0000256" key="10">
    <source>
        <dbReference type="SAM" id="MobiDB-lite"/>
    </source>
</evidence>
<feature type="compositionally biased region" description="Basic and acidic residues" evidence="10">
    <location>
        <begin position="125"/>
        <end position="135"/>
    </location>
</feature>
<dbReference type="SMART" id="SM00326">
    <property type="entry name" value="SH3"/>
    <property type="match status" value="1"/>
</dbReference>
<feature type="compositionally biased region" description="Basic residues" evidence="10">
    <location>
        <begin position="1145"/>
        <end position="1154"/>
    </location>
</feature>
<dbReference type="PANTHER" id="PTHR16079">
    <property type="entry name" value="UBIQUITIN LIGASE PROTEIN CHFR"/>
    <property type="match status" value="1"/>
</dbReference>
<feature type="compositionally biased region" description="Low complexity" evidence="10">
    <location>
        <begin position="1352"/>
        <end position="1362"/>
    </location>
</feature>
<dbReference type="Gene3D" id="3.30.60.90">
    <property type="match status" value="1"/>
</dbReference>
<dbReference type="Proteomes" id="UP000094569">
    <property type="component" value="Unassembled WGS sequence"/>
</dbReference>
<evidence type="ECO:0000256" key="1">
    <source>
        <dbReference type="ARBA" id="ARBA00008649"/>
    </source>
</evidence>
<feature type="compositionally biased region" description="Polar residues" evidence="10">
    <location>
        <begin position="10"/>
        <end position="23"/>
    </location>
</feature>
<keyword evidence="7" id="KW-0238">DNA-binding</keyword>
<comment type="similarity">
    <text evidence="1">Belongs to the SH3RF family.</text>
</comment>
<feature type="compositionally biased region" description="Basic and acidic residues" evidence="10">
    <location>
        <begin position="692"/>
        <end position="713"/>
    </location>
</feature>
<dbReference type="GO" id="GO:0016567">
    <property type="term" value="P:protein ubiquitination"/>
    <property type="evidence" value="ECO:0007669"/>
    <property type="project" value="TreeGrafter"/>
</dbReference>
<reference evidence="13 14" key="1">
    <citation type="journal article" date="2016" name="BMC Genomics">
        <title>Comparative genomic and transcriptomic analyses of the Fuzhuan brick tea-fermentation fungus Aspergillus cristatus.</title>
        <authorList>
            <person name="Ge Y."/>
            <person name="Wang Y."/>
            <person name="Liu Y."/>
            <person name="Tan Y."/>
            <person name="Ren X."/>
            <person name="Zhang X."/>
            <person name="Hyde K.D."/>
            <person name="Liu Y."/>
            <person name="Liu Z."/>
        </authorList>
    </citation>
    <scope>NUCLEOTIDE SEQUENCE [LARGE SCALE GENOMIC DNA]</scope>
    <source>
        <strain evidence="13 14">GZAAS20.1005</strain>
    </source>
</reference>
<evidence type="ECO:0000256" key="2">
    <source>
        <dbReference type="ARBA" id="ARBA00022443"/>
    </source>
</evidence>
<dbReference type="InterPro" id="IPR006600">
    <property type="entry name" value="HTH_CenpB_DNA-bd_dom"/>
</dbReference>
<evidence type="ECO:0000313" key="13">
    <source>
        <dbReference type="EMBL" id="ODM21170.1"/>
    </source>
</evidence>
<dbReference type="OrthoDB" id="1305878at2759"/>
<gene>
    <name evidence="13" type="ORF">SI65_04223</name>
</gene>
<feature type="compositionally biased region" description="Polar residues" evidence="10">
    <location>
        <begin position="1383"/>
        <end position="1392"/>
    </location>
</feature>
<comment type="caution">
    <text evidence="13">The sequence shown here is derived from an EMBL/GenBank/DDBJ whole genome shotgun (WGS) entry which is preliminary data.</text>
</comment>